<gene>
    <name evidence="1" type="ORF">STAS_19236</name>
</gene>
<evidence type="ECO:0000313" key="2">
    <source>
        <dbReference type="Proteomes" id="UP000325081"/>
    </source>
</evidence>
<name>A0A5A7QB26_STRAF</name>
<comment type="caution">
    <text evidence="1">The sequence shown here is derived from an EMBL/GenBank/DDBJ whole genome shotgun (WGS) entry which is preliminary data.</text>
</comment>
<dbReference type="AlphaFoldDB" id="A0A5A7QB26"/>
<protein>
    <submittedName>
        <fullName evidence="1">Glutamine-dependent NAD(+) synthetase</fullName>
    </submittedName>
</protein>
<organism evidence="1 2">
    <name type="scientific">Striga asiatica</name>
    <name type="common">Asiatic witchweed</name>
    <name type="synonym">Buchnera asiatica</name>
    <dbReference type="NCBI Taxonomy" id="4170"/>
    <lineage>
        <taxon>Eukaryota</taxon>
        <taxon>Viridiplantae</taxon>
        <taxon>Streptophyta</taxon>
        <taxon>Embryophyta</taxon>
        <taxon>Tracheophyta</taxon>
        <taxon>Spermatophyta</taxon>
        <taxon>Magnoliopsida</taxon>
        <taxon>eudicotyledons</taxon>
        <taxon>Gunneridae</taxon>
        <taxon>Pentapetalae</taxon>
        <taxon>asterids</taxon>
        <taxon>lamiids</taxon>
        <taxon>Lamiales</taxon>
        <taxon>Orobanchaceae</taxon>
        <taxon>Buchnereae</taxon>
        <taxon>Striga</taxon>
    </lineage>
</organism>
<proteinExistence type="predicted"/>
<sequence length="210" mass="23416">MCLALPFIDRSAFGLVIPVSTGMSLDAYAYNEGTLLYFMSSPAQDIESLKHADPLRRPYCPLRSSLKSSERDDLLNIEEGMKEEGTTAMRYACYKGTKLDFLSSVGQDILRQRGLIKRRKHSINGWRKDFFETSLSSAIVWKVLEGFAFYRAKSFNLSLWSSDSFQAKPGKSGIDVPSGSSITYHVDIKGHERVPKVSSNAIKEAGVSVQ</sequence>
<dbReference type="EMBL" id="BKCP01006339">
    <property type="protein sequence ID" value="GER42449.1"/>
    <property type="molecule type" value="Genomic_DNA"/>
</dbReference>
<accession>A0A5A7QB26</accession>
<evidence type="ECO:0000313" key="1">
    <source>
        <dbReference type="EMBL" id="GER42449.1"/>
    </source>
</evidence>
<reference evidence="2" key="1">
    <citation type="journal article" date="2019" name="Curr. Biol.">
        <title>Genome Sequence of Striga asiatica Provides Insight into the Evolution of Plant Parasitism.</title>
        <authorList>
            <person name="Yoshida S."/>
            <person name="Kim S."/>
            <person name="Wafula E.K."/>
            <person name="Tanskanen J."/>
            <person name="Kim Y.M."/>
            <person name="Honaas L."/>
            <person name="Yang Z."/>
            <person name="Spallek T."/>
            <person name="Conn C.E."/>
            <person name="Ichihashi Y."/>
            <person name="Cheong K."/>
            <person name="Cui S."/>
            <person name="Der J.P."/>
            <person name="Gundlach H."/>
            <person name="Jiao Y."/>
            <person name="Hori C."/>
            <person name="Ishida J.K."/>
            <person name="Kasahara H."/>
            <person name="Kiba T."/>
            <person name="Kim M.S."/>
            <person name="Koo N."/>
            <person name="Laohavisit A."/>
            <person name="Lee Y.H."/>
            <person name="Lumba S."/>
            <person name="McCourt P."/>
            <person name="Mortimer J.C."/>
            <person name="Mutuku J.M."/>
            <person name="Nomura T."/>
            <person name="Sasaki-Sekimoto Y."/>
            <person name="Seto Y."/>
            <person name="Wang Y."/>
            <person name="Wakatake T."/>
            <person name="Sakakibara H."/>
            <person name="Demura T."/>
            <person name="Yamaguchi S."/>
            <person name="Yoneyama K."/>
            <person name="Manabe R.I."/>
            <person name="Nelson D.C."/>
            <person name="Schulman A.H."/>
            <person name="Timko M.P."/>
            <person name="dePamphilis C.W."/>
            <person name="Choi D."/>
            <person name="Shirasu K."/>
        </authorList>
    </citation>
    <scope>NUCLEOTIDE SEQUENCE [LARGE SCALE GENOMIC DNA]</scope>
    <source>
        <strain evidence="2">cv. UVA1</strain>
    </source>
</reference>
<dbReference type="Proteomes" id="UP000325081">
    <property type="component" value="Unassembled WGS sequence"/>
</dbReference>
<keyword evidence="2" id="KW-1185">Reference proteome</keyword>